<gene>
    <name evidence="2" type="ORF">PFISCL1PPCAC_14265</name>
</gene>
<sequence>RTFASNDRRTRACRPNRRRNRTRNRPRSPPSSPFLLSATPARRRQLRNLSSHLVLGEMLPDVMMS</sequence>
<comment type="caution">
    <text evidence="2">The sequence shown here is derived from an EMBL/GenBank/DDBJ whole genome shotgun (WGS) entry which is preliminary data.</text>
</comment>
<proteinExistence type="predicted"/>
<evidence type="ECO:0000256" key="1">
    <source>
        <dbReference type="SAM" id="MobiDB-lite"/>
    </source>
</evidence>
<evidence type="ECO:0000313" key="2">
    <source>
        <dbReference type="EMBL" id="GMT22968.1"/>
    </source>
</evidence>
<feature type="non-terminal residue" evidence="2">
    <location>
        <position position="65"/>
    </location>
</feature>
<feature type="region of interest" description="Disordered" evidence="1">
    <location>
        <begin position="1"/>
        <end position="42"/>
    </location>
</feature>
<organism evidence="2 3">
    <name type="scientific">Pristionchus fissidentatus</name>
    <dbReference type="NCBI Taxonomy" id="1538716"/>
    <lineage>
        <taxon>Eukaryota</taxon>
        <taxon>Metazoa</taxon>
        <taxon>Ecdysozoa</taxon>
        <taxon>Nematoda</taxon>
        <taxon>Chromadorea</taxon>
        <taxon>Rhabditida</taxon>
        <taxon>Rhabditina</taxon>
        <taxon>Diplogasteromorpha</taxon>
        <taxon>Diplogasteroidea</taxon>
        <taxon>Neodiplogasteridae</taxon>
        <taxon>Pristionchus</taxon>
    </lineage>
</organism>
<dbReference type="AlphaFoldDB" id="A0AAV5VU46"/>
<reference evidence="2" key="1">
    <citation type="submission" date="2023-10" db="EMBL/GenBank/DDBJ databases">
        <title>Genome assembly of Pristionchus species.</title>
        <authorList>
            <person name="Yoshida K."/>
            <person name="Sommer R.J."/>
        </authorList>
    </citation>
    <scope>NUCLEOTIDE SEQUENCE</scope>
    <source>
        <strain evidence="2">RS5133</strain>
    </source>
</reference>
<feature type="non-terminal residue" evidence="2">
    <location>
        <position position="1"/>
    </location>
</feature>
<feature type="compositionally biased region" description="Basic residues" evidence="1">
    <location>
        <begin position="11"/>
        <end position="26"/>
    </location>
</feature>
<evidence type="ECO:0000313" key="3">
    <source>
        <dbReference type="Proteomes" id="UP001432322"/>
    </source>
</evidence>
<keyword evidence="3" id="KW-1185">Reference proteome</keyword>
<dbReference type="EMBL" id="BTSY01000004">
    <property type="protein sequence ID" value="GMT22968.1"/>
    <property type="molecule type" value="Genomic_DNA"/>
</dbReference>
<feature type="compositionally biased region" description="Basic and acidic residues" evidence="1">
    <location>
        <begin position="1"/>
        <end position="10"/>
    </location>
</feature>
<accession>A0AAV5VU46</accession>
<dbReference type="Proteomes" id="UP001432322">
    <property type="component" value="Unassembled WGS sequence"/>
</dbReference>
<protein>
    <submittedName>
        <fullName evidence="2">Uncharacterized protein</fullName>
    </submittedName>
</protein>
<name>A0AAV5VU46_9BILA</name>